<keyword evidence="1" id="KW-0732">Signal</keyword>
<dbReference type="AlphaFoldDB" id="A0A0P1AII1"/>
<evidence type="ECO:0000313" key="2">
    <source>
        <dbReference type="EMBL" id="CEG40837.1"/>
    </source>
</evidence>
<evidence type="ECO:0000256" key="1">
    <source>
        <dbReference type="SAM" id="SignalP"/>
    </source>
</evidence>
<dbReference type="GeneID" id="36406071"/>
<dbReference type="EMBL" id="CCYD01000523">
    <property type="protein sequence ID" value="CEG40837.1"/>
    <property type="molecule type" value="Genomic_DNA"/>
</dbReference>
<reference evidence="3" key="1">
    <citation type="submission" date="2014-09" db="EMBL/GenBank/DDBJ databases">
        <authorList>
            <person name="Sharma Rahul"/>
            <person name="Thines Marco"/>
        </authorList>
    </citation>
    <scope>NUCLEOTIDE SEQUENCE [LARGE SCALE GENOMIC DNA]</scope>
</reference>
<accession>A0A0P1AII1</accession>
<dbReference type="RefSeq" id="XP_024577206.1">
    <property type="nucleotide sequence ID" value="XM_024726539.1"/>
</dbReference>
<dbReference type="Proteomes" id="UP000054928">
    <property type="component" value="Unassembled WGS sequence"/>
</dbReference>
<feature type="chain" id="PRO_5006058694" evidence="1">
    <location>
        <begin position="20"/>
        <end position="98"/>
    </location>
</feature>
<evidence type="ECO:0000313" key="3">
    <source>
        <dbReference type="Proteomes" id="UP000054928"/>
    </source>
</evidence>
<sequence>MEVVALVFAVELALQIVAAADEPALRSSDEPANWSHPFAVLSFAGQNLKSDDFEIPSDTLREIFRGDSLLVLKSFATAIEVELLNPETELEVATVRLS</sequence>
<feature type="signal peptide" evidence="1">
    <location>
        <begin position="1"/>
        <end position="19"/>
    </location>
</feature>
<keyword evidence="3" id="KW-1185">Reference proteome</keyword>
<proteinExistence type="predicted"/>
<protein>
    <submittedName>
        <fullName evidence="2">RxLR-like protein</fullName>
    </submittedName>
</protein>
<name>A0A0P1AII1_PLAHL</name>
<organism evidence="2 3">
    <name type="scientific">Plasmopara halstedii</name>
    <name type="common">Downy mildew of sunflower</name>
    <dbReference type="NCBI Taxonomy" id="4781"/>
    <lineage>
        <taxon>Eukaryota</taxon>
        <taxon>Sar</taxon>
        <taxon>Stramenopiles</taxon>
        <taxon>Oomycota</taxon>
        <taxon>Peronosporomycetes</taxon>
        <taxon>Peronosporales</taxon>
        <taxon>Peronosporaceae</taxon>
        <taxon>Plasmopara</taxon>
    </lineage>
</organism>